<protein>
    <submittedName>
        <fullName evidence="1">Uncharacterized protein</fullName>
    </submittedName>
</protein>
<accession>A0A151X6G0</accession>
<evidence type="ECO:0000313" key="2">
    <source>
        <dbReference type="Proteomes" id="UP000075809"/>
    </source>
</evidence>
<organism evidence="1 2">
    <name type="scientific">Mycetomoellerius zeteki</name>
    <dbReference type="NCBI Taxonomy" id="64791"/>
    <lineage>
        <taxon>Eukaryota</taxon>
        <taxon>Metazoa</taxon>
        <taxon>Ecdysozoa</taxon>
        <taxon>Arthropoda</taxon>
        <taxon>Hexapoda</taxon>
        <taxon>Insecta</taxon>
        <taxon>Pterygota</taxon>
        <taxon>Neoptera</taxon>
        <taxon>Endopterygota</taxon>
        <taxon>Hymenoptera</taxon>
        <taxon>Apocrita</taxon>
        <taxon>Aculeata</taxon>
        <taxon>Formicoidea</taxon>
        <taxon>Formicidae</taxon>
        <taxon>Myrmicinae</taxon>
        <taxon>Mycetomoellerius</taxon>
    </lineage>
</organism>
<sequence length="197" mass="21849">MANDSCCDRCQDASLPLSSYRRASLKNLVVIRGKSGKNGKREEKDESFEDCERQKNYRTYAKSLSYLSRCTEFTSQVERIQLCWNLALVTRNASLERAISPTAITLTCIIGICVGDASSQYTMTGKTNSSTVYTSNTPLQSLTDLVVAIASPNIRGHVLSSNDPNRNYSGPPTEIDPQRCIRKCIPLHVLDICQSNN</sequence>
<dbReference type="EMBL" id="KQ982482">
    <property type="protein sequence ID" value="KYQ55890.1"/>
    <property type="molecule type" value="Genomic_DNA"/>
</dbReference>
<name>A0A151X6G0_9HYME</name>
<keyword evidence="2" id="KW-1185">Reference proteome</keyword>
<evidence type="ECO:0000313" key="1">
    <source>
        <dbReference type="EMBL" id="KYQ55890.1"/>
    </source>
</evidence>
<gene>
    <name evidence="1" type="ORF">ALC60_05172</name>
</gene>
<proteinExistence type="predicted"/>
<dbReference type="Proteomes" id="UP000075809">
    <property type="component" value="Unassembled WGS sequence"/>
</dbReference>
<reference evidence="1 2" key="1">
    <citation type="submission" date="2015-09" db="EMBL/GenBank/DDBJ databases">
        <title>Trachymyrmex zeteki WGS genome.</title>
        <authorList>
            <person name="Nygaard S."/>
            <person name="Hu H."/>
            <person name="Boomsma J."/>
            <person name="Zhang G."/>
        </authorList>
    </citation>
    <scope>NUCLEOTIDE SEQUENCE [LARGE SCALE GENOMIC DNA]</scope>
    <source>
        <strain evidence="1">Tzet28-1</strain>
        <tissue evidence="1">Whole body</tissue>
    </source>
</reference>
<dbReference type="AlphaFoldDB" id="A0A151X6G0"/>